<dbReference type="PANTHER" id="PTHR39175">
    <property type="entry name" value="FAMILY PROTEIN, PUTATIVE (AFU_ORTHOLOGUE AFUA_3G15060)-RELATED"/>
    <property type="match status" value="1"/>
</dbReference>
<dbReference type="AlphaFoldDB" id="A0A8D5UF24"/>
<dbReference type="Proteomes" id="UP000677436">
    <property type="component" value="Chromosome"/>
</dbReference>
<dbReference type="InterPro" id="IPR037523">
    <property type="entry name" value="VOC_core"/>
</dbReference>
<dbReference type="PANTHER" id="PTHR39175:SF1">
    <property type="entry name" value="FAMILY PROTEIN, PUTATIVE (AFU_ORTHOLOGUE AFUA_3G15060)-RELATED"/>
    <property type="match status" value="1"/>
</dbReference>
<reference evidence="2" key="2">
    <citation type="journal article" date="2021" name="Microbiol. Resour. Announc.">
        <title>Complete Genome Sequence of Polycladomyces abyssicola JIR-001T, Isolated from Hemipelagic Sediment in Deep Seawater.</title>
        <authorList>
            <person name="Tsubouchi T."/>
            <person name="Kaneko Y."/>
        </authorList>
    </citation>
    <scope>NUCLEOTIDE SEQUENCE</scope>
    <source>
        <strain evidence="2">JIR-001</strain>
    </source>
</reference>
<keyword evidence="3" id="KW-1185">Reference proteome</keyword>
<name>A0A8D5UF24_9BACL</name>
<evidence type="ECO:0000259" key="1">
    <source>
        <dbReference type="PROSITE" id="PS51819"/>
    </source>
</evidence>
<organism evidence="2 3">
    <name type="scientific">Polycladomyces abyssicola</name>
    <dbReference type="NCBI Taxonomy" id="1125966"/>
    <lineage>
        <taxon>Bacteria</taxon>
        <taxon>Bacillati</taxon>
        <taxon>Bacillota</taxon>
        <taxon>Bacilli</taxon>
        <taxon>Bacillales</taxon>
        <taxon>Thermoactinomycetaceae</taxon>
        <taxon>Polycladomyces</taxon>
    </lineage>
</organism>
<dbReference type="InterPro" id="IPR041581">
    <property type="entry name" value="Glyoxalase_6"/>
</dbReference>
<feature type="domain" description="VOC" evidence="1">
    <location>
        <begin position="7"/>
        <end position="121"/>
    </location>
</feature>
<sequence length="122" mass="13937">MDWRFQGIDHVQLAAPPNCEEAARRFYGECLGLEEVPKPAELQKRGGVWFRLGNQEVHIGVQDPFVPATKAHPAFLVTSLALLKQRLAEYGAEIIEDAPIEGRERFFTHDPFGNRIEFLEYK</sequence>
<dbReference type="EMBL" id="AP024601">
    <property type="protein sequence ID" value="BCU80815.1"/>
    <property type="molecule type" value="Genomic_DNA"/>
</dbReference>
<dbReference type="InterPro" id="IPR029068">
    <property type="entry name" value="Glyas_Bleomycin-R_OHBP_Dase"/>
</dbReference>
<accession>A0A8D5UF24</accession>
<proteinExistence type="predicted"/>
<dbReference type="Gene3D" id="3.10.180.10">
    <property type="entry name" value="2,3-Dihydroxybiphenyl 1,2-Dioxygenase, domain 1"/>
    <property type="match status" value="1"/>
</dbReference>
<dbReference type="KEGG" id="pabs:JIR001_05980"/>
<gene>
    <name evidence="2" type="ORF">JIR001_05980</name>
</gene>
<dbReference type="PROSITE" id="PS51819">
    <property type="entry name" value="VOC"/>
    <property type="match status" value="1"/>
</dbReference>
<evidence type="ECO:0000313" key="3">
    <source>
        <dbReference type="Proteomes" id="UP000677436"/>
    </source>
</evidence>
<dbReference type="SUPFAM" id="SSF54593">
    <property type="entry name" value="Glyoxalase/Bleomycin resistance protein/Dihydroxybiphenyl dioxygenase"/>
    <property type="match status" value="1"/>
</dbReference>
<evidence type="ECO:0000313" key="2">
    <source>
        <dbReference type="EMBL" id="BCU80815.1"/>
    </source>
</evidence>
<dbReference type="RefSeq" id="WP_212774133.1">
    <property type="nucleotide sequence ID" value="NZ_AP024601.1"/>
</dbReference>
<protein>
    <submittedName>
        <fullName evidence="2">Glyoxalase</fullName>
    </submittedName>
</protein>
<dbReference type="Pfam" id="PF18029">
    <property type="entry name" value="Glyoxalase_6"/>
    <property type="match status" value="1"/>
</dbReference>
<reference evidence="2" key="1">
    <citation type="journal article" date="2013" name="Int. J. Syst. Evol. Microbiol.">
        <title>Polycladomyces abyssicola gen. nov., sp. nov., a thermophilic filamentous bacterium isolated from hemipelagic sediment.</title>
        <authorList>
            <person name="Tsubouchi T."/>
            <person name="Shimane Y."/>
            <person name="Mori K."/>
            <person name="Usui K."/>
            <person name="Hiraki T."/>
            <person name="Tame A."/>
            <person name="Uematsu K."/>
            <person name="Maruyama T."/>
            <person name="Hatada Y."/>
        </authorList>
    </citation>
    <scope>NUCLEOTIDE SEQUENCE</scope>
    <source>
        <strain evidence="2">JIR-001</strain>
    </source>
</reference>